<reference evidence="6" key="1">
    <citation type="submission" date="2016-09" db="EMBL/GenBank/DDBJ databases">
        <title>Acidihalobacter prosperus F5.</title>
        <authorList>
            <person name="Khaleque H.N."/>
            <person name="Ramsay J.P."/>
            <person name="Kaksonen A.H."/>
            <person name="Boxall N.J."/>
            <person name="Watkin E.L.J."/>
        </authorList>
    </citation>
    <scope>NUCLEOTIDE SEQUENCE [LARGE SCALE GENOMIC DNA]</scope>
    <source>
        <strain evidence="6">F5</strain>
    </source>
</reference>
<keyword evidence="3" id="KW-0274">FAD</keyword>
<keyword evidence="6" id="KW-1185">Reference proteome</keyword>
<proteinExistence type="predicted"/>
<dbReference type="GO" id="GO:0019646">
    <property type="term" value="P:aerobic electron transport chain"/>
    <property type="evidence" value="ECO:0007669"/>
    <property type="project" value="TreeGrafter"/>
</dbReference>
<accession>A0A1D8INC6</accession>
<evidence type="ECO:0000256" key="1">
    <source>
        <dbReference type="ARBA" id="ARBA00001974"/>
    </source>
</evidence>
<name>A0A1D8INC6_9GAMM</name>
<comment type="cofactor">
    <cofactor evidence="1">
        <name>FAD</name>
        <dbReference type="ChEBI" id="CHEBI:57692"/>
    </cofactor>
</comment>
<evidence type="ECO:0000256" key="3">
    <source>
        <dbReference type="ARBA" id="ARBA00022827"/>
    </source>
</evidence>
<dbReference type="SUPFAM" id="SSF51905">
    <property type="entry name" value="FAD/NAD(P)-binding domain"/>
    <property type="match status" value="1"/>
</dbReference>
<dbReference type="EMBL" id="CP017415">
    <property type="protein sequence ID" value="AOU97980.1"/>
    <property type="molecule type" value="Genomic_DNA"/>
</dbReference>
<dbReference type="PANTHER" id="PTHR42913:SF9">
    <property type="entry name" value="SLR1591 PROTEIN"/>
    <property type="match status" value="1"/>
</dbReference>
<evidence type="ECO:0000313" key="5">
    <source>
        <dbReference type="EMBL" id="AOU97980.1"/>
    </source>
</evidence>
<dbReference type="Proteomes" id="UP000095401">
    <property type="component" value="Chromosome"/>
</dbReference>
<gene>
    <name evidence="5" type="ORF">BI364_08380</name>
</gene>
<keyword evidence="4" id="KW-0560">Oxidoreductase</keyword>
<dbReference type="GO" id="GO:0003955">
    <property type="term" value="F:NAD(P)H dehydrogenase (quinone) activity"/>
    <property type="evidence" value="ECO:0007669"/>
    <property type="project" value="TreeGrafter"/>
</dbReference>
<dbReference type="InterPro" id="IPR051169">
    <property type="entry name" value="NADH-Q_oxidoreductase"/>
</dbReference>
<dbReference type="KEGG" id="aprs:BI364_08380"/>
<dbReference type="RefSeq" id="WP_070078356.1">
    <property type="nucleotide sequence ID" value="NZ_CP017415.1"/>
</dbReference>
<sequence length="175" mass="18911">MKHLVLLGGGHAHLSVLRHFARRPQTACHLTLVSPDPQPVYSGMVPGWMAGHYMLDDCRLPLECLAAAAQAVYRQTWAAALTTEGRQIKLADGGELTYDLLSIDIGSVSSIAEIEGASGFGVPVRPLEQFVLRWRTFLKNAADVRDIVIVGGGGLGWSSRALHAQPWTLRDASDA</sequence>
<dbReference type="Gene3D" id="3.50.50.100">
    <property type="match status" value="1"/>
</dbReference>
<evidence type="ECO:0000256" key="2">
    <source>
        <dbReference type="ARBA" id="ARBA00022630"/>
    </source>
</evidence>
<dbReference type="AlphaFoldDB" id="A0A1D8INC6"/>
<dbReference type="InterPro" id="IPR036188">
    <property type="entry name" value="FAD/NAD-bd_sf"/>
</dbReference>
<organism evidence="5 6">
    <name type="scientific">Acidihalobacter yilgarnensis</name>
    <dbReference type="NCBI Taxonomy" id="2819280"/>
    <lineage>
        <taxon>Bacteria</taxon>
        <taxon>Pseudomonadati</taxon>
        <taxon>Pseudomonadota</taxon>
        <taxon>Gammaproteobacteria</taxon>
        <taxon>Chromatiales</taxon>
        <taxon>Ectothiorhodospiraceae</taxon>
        <taxon>Acidihalobacter</taxon>
    </lineage>
</organism>
<protein>
    <recommendedName>
        <fullName evidence="7">FAD/NAD(P)-binding domain-containing protein</fullName>
    </recommendedName>
</protein>
<evidence type="ECO:0000313" key="6">
    <source>
        <dbReference type="Proteomes" id="UP000095401"/>
    </source>
</evidence>
<dbReference type="PANTHER" id="PTHR42913">
    <property type="entry name" value="APOPTOSIS-INDUCING FACTOR 1"/>
    <property type="match status" value="1"/>
</dbReference>
<evidence type="ECO:0000256" key="4">
    <source>
        <dbReference type="ARBA" id="ARBA00023002"/>
    </source>
</evidence>
<keyword evidence="2" id="KW-0285">Flavoprotein</keyword>
<evidence type="ECO:0008006" key="7">
    <source>
        <dbReference type="Google" id="ProtNLM"/>
    </source>
</evidence>